<organism evidence="1 2">
    <name type="scientific">Mya arenaria</name>
    <name type="common">Soft-shell clam</name>
    <dbReference type="NCBI Taxonomy" id="6604"/>
    <lineage>
        <taxon>Eukaryota</taxon>
        <taxon>Metazoa</taxon>
        <taxon>Spiralia</taxon>
        <taxon>Lophotrochozoa</taxon>
        <taxon>Mollusca</taxon>
        <taxon>Bivalvia</taxon>
        <taxon>Autobranchia</taxon>
        <taxon>Heteroconchia</taxon>
        <taxon>Euheterodonta</taxon>
        <taxon>Imparidentia</taxon>
        <taxon>Neoheterodontei</taxon>
        <taxon>Myida</taxon>
        <taxon>Myoidea</taxon>
        <taxon>Myidae</taxon>
        <taxon>Mya</taxon>
    </lineage>
</organism>
<name>A0ABY7E029_MYAAR</name>
<sequence length="93" mass="10601">MSVIVGIGKKKAWKRGMYDCILVSPFCLPPPNILVTTIVQEKYVILLYDKTCQKTARQHLFTHQSRALENIPPTQAALKQRKLRTALQAGHVW</sequence>
<dbReference type="Proteomes" id="UP001164746">
    <property type="component" value="Chromosome 4"/>
</dbReference>
<feature type="non-terminal residue" evidence="1">
    <location>
        <position position="93"/>
    </location>
</feature>
<keyword evidence="2" id="KW-1185">Reference proteome</keyword>
<evidence type="ECO:0000313" key="2">
    <source>
        <dbReference type="Proteomes" id="UP001164746"/>
    </source>
</evidence>
<accession>A0ABY7E029</accession>
<dbReference type="EMBL" id="CP111015">
    <property type="protein sequence ID" value="WAR03350.1"/>
    <property type="molecule type" value="Genomic_DNA"/>
</dbReference>
<reference evidence="1" key="1">
    <citation type="submission" date="2022-11" db="EMBL/GenBank/DDBJ databases">
        <title>Centuries of genome instability and evolution in soft-shell clam transmissible cancer (bioRxiv).</title>
        <authorList>
            <person name="Hart S.F.M."/>
            <person name="Yonemitsu M.A."/>
            <person name="Giersch R.M."/>
            <person name="Beal B.F."/>
            <person name="Arriagada G."/>
            <person name="Davis B.W."/>
            <person name="Ostrander E.A."/>
            <person name="Goff S.P."/>
            <person name="Metzger M.J."/>
        </authorList>
    </citation>
    <scope>NUCLEOTIDE SEQUENCE</scope>
    <source>
        <strain evidence="1">MELC-2E11</strain>
        <tissue evidence="1">Siphon/mantle</tissue>
    </source>
</reference>
<gene>
    <name evidence="1" type="ORF">MAR_009908</name>
</gene>
<protein>
    <submittedName>
        <fullName evidence="1">Uncharacterized protein</fullName>
    </submittedName>
</protein>
<evidence type="ECO:0000313" key="1">
    <source>
        <dbReference type="EMBL" id="WAR03350.1"/>
    </source>
</evidence>
<proteinExistence type="predicted"/>